<dbReference type="Gene3D" id="3.40.50.300">
    <property type="entry name" value="P-loop containing nucleotide triphosphate hydrolases"/>
    <property type="match status" value="1"/>
</dbReference>
<dbReference type="AlphaFoldDB" id="A0AAE0BMI4"/>
<dbReference type="PANTHER" id="PTHR45782">
    <property type="entry name" value="MITOCHONDRIAL RIBOSOME-ASSOCIATED GTPASE 1"/>
    <property type="match status" value="1"/>
</dbReference>
<dbReference type="GO" id="GO:0003924">
    <property type="term" value="F:GTPase activity"/>
    <property type="evidence" value="ECO:0007669"/>
    <property type="project" value="TreeGrafter"/>
</dbReference>
<comment type="caution">
    <text evidence="4">The sequence shown here is derived from an EMBL/GenBank/DDBJ whole genome shotgun (WGS) entry which is preliminary data.</text>
</comment>
<protein>
    <submittedName>
        <fullName evidence="4">Uncharacterized protein</fullName>
    </submittedName>
</protein>
<dbReference type="Proteomes" id="UP001190700">
    <property type="component" value="Unassembled WGS sequence"/>
</dbReference>
<dbReference type="InterPro" id="IPR027417">
    <property type="entry name" value="P-loop_NTPase"/>
</dbReference>
<name>A0AAE0BMI4_9CHLO</name>
<reference evidence="4 5" key="1">
    <citation type="journal article" date="2015" name="Genome Biol. Evol.">
        <title>Comparative Genomics of a Bacterivorous Green Alga Reveals Evolutionary Causalities and Consequences of Phago-Mixotrophic Mode of Nutrition.</title>
        <authorList>
            <person name="Burns J.A."/>
            <person name="Paasch A."/>
            <person name="Narechania A."/>
            <person name="Kim E."/>
        </authorList>
    </citation>
    <scope>NUCLEOTIDE SEQUENCE [LARGE SCALE GENOMIC DNA]</scope>
    <source>
        <strain evidence="4 5">PLY_AMNH</strain>
    </source>
</reference>
<dbReference type="EMBL" id="LGRX02033935">
    <property type="protein sequence ID" value="KAK3239383.1"/>
    <property type="molecule type" value="Genomic_DNA"/>
</dbReference>
<dbReference type="GO" id="GO:0005525">
    <property type="term" value="F:GTP binding"/>
    <property type="evidence" value="ECO:0007669"/>
    <property type="project" value="UniProtKB-KW"/>
</dbReference>
<feature type="region of interest" description="Disordered" evidence="3">
    <location>
        <begin position="1"/>
        <end position="32"/>
    </location>
</feature>
<sequence length="181" mass="20064">MKRARAISGPQRRGRSKLSKANTGPLPGVTRHQQNFKIGSRPSTYIIDTPGVMVPRIEDMQTGLKLAITGSVKDRVVGEEELARFLLAQLVMHPKGLEEAAAKGPRDPASLLRSVLVQHPEALSQDYTEQVYQEMLDGLAHITGAPRKDEQQLIQARTQTSKKLLAWYRQGALGRFTLDTI</sequence>
<keyword evidence="2" id="KW-0342">GTP-binding</keyword>
<evidence type="ECO:0000256" key="3">
    <source>
        <dbReference type="SAM" id="MobiDB-lite"/>
    </source>
</evidence>
<accession>A0AAE0BMI4</accession>
<keyword evidence="5" id="KW-1185">Reference proteome</keyword>
<dbReference type="GO" id="GO:0032543">
    <property type="term" value="P:mitochondrial translation"/>
    <property type="evidence" value="ECO:0007669"/>
    <property type="project" value="TreeGrafter"/>
</dbReference>
<dbReference type="SUPFAM" id="SSF52540">
    <property type="entry name" value="P-loop containing nucleoside triphosphate hydrolases"/>
    <property type="match status" value="1"/>
</dbReference>
<dbReference type="Gene3D" id="1.10.1580.10">
    <property type="match status" value="1"/>
</dbReference>
<organism evidence="4 5">
    <name type="scientific">Cymbomonas tetramitiformis</name>
    <dbReference type="NCBI Taxonomy" id="36881"/>
    <lineage>
        <taxon>Eukaryota</taxon>
        <taxon>Viridiplantae</taxon>
        <taxon>Chlorophyta</taxon>
        <taxon>Pyramimonadophyceae</taxon>
        <taxon>Pyramimonadales</taxon>
        <taxon>Pyramimonadaceae</taxon>
        <taxon>Cymbomonas</taxon>
    </lineage>
</organism>
<evidence type="ECO:0000313" key="4">
    <source>
        <dbReference type="EMBL" id="KAK3239383.1"/>
    </source>
</evidence>
<dbReference type="PANTHER" id="PTHR45782:SF4">
    <property type="entry name" value="MITOCHONDRIAL RIBOSOME-ASSOCIATED GTPASE 1"/>
    <property type="match status" value="1"/>
</dbReference>
<gene>
    <name evidence="4" type="ORF">CYMTET_50689</name>
</gene>
<proteinExistence type="predicted"/>
<dbReference type="InterPro" id="IPR023179">
    <property type="entry name" value="GTP-bd_ortho_bundle_sf"/>
</dbReference>
<evidence type="ECO:0000256" key="2">
    <source>
        <dbReference type="ARBA" id="ARBA00023134"/>
    </source>
</evidence>
<dbReference type="GO" id="GO:0005739">
    <property type="term" value="C:mitochondrion"/>
    <property type="evidence" value="ECO:0007669"/>
    <property type="project" value="TreeGrafter"/>
</dbReference>
<keyword evidence="1" id="KW-0547">Nucleotide-binding</keyword>
<evidence type="ECO:0000256" key="1">
    <source>
        <dbReference type="ARBA" id="ARBA00022741"/>
    </source>
</evidence>
<evidence type="ECO:0000313" key="5">
    <source>
        <dbReference type="Proteomes" id="UP001190700"/>
    </source>
</evidence>